<dbReference type="AlphaFoldDB" id="A0A844FN41"/>
<name>A0A844FN41_9LACO</name>
<reference evidence="2 3" key="1">
    <citation type="submission" date="2019-08" db="EMBL/GenBank/DDBJ databases">
        <title>In-depth cultivation of the pig gut microbiome towards novel bacterial diversity and tailored functional studies.</title>
        <authorList>
            <person name="Wylensek D."/>
            <person name="Hitch T.C.A."/>
            <person name="Clavel T."/>
        </authorList>
    </citation>
    <scope>NUCLEOTIDE SEQUENCE [LARGE SCALE GENOMIC DNA]</scope>
    <source>
        <strain evidence="2 3">WCA-470BD-2E</strain>
    </source>
</reference>
<dbReference type="PANTHER" id="PTHR47786">
    <property type="entry name" value="ALPHA-1,4-GLUCAN:MALTOSE-1-PHOSPHATE MALTOSYLTRANSFERASE"/>
    <property type="match status" value="1"/>
</dbReference>
<dbReference type="Pfam" id="PF18612">
    <property type="entry name" value="Bac_A_amyl_C"/>
    <property type="match status" value="1"/>
</dbReference>
<dbReference type="InterPro" id="IPR041331">
    <property type="entry name" value="Bac_A_amyl_C"/>
</dbReference>
<comment type="caution">
    <text evidence="2">The sequence shown here is derived from an EMBL/GenBank/DDBJ whole genome shotgun (WGS) entry which is preliminary data.</text>
</comment>
<dbReference type="PANTHER" id="PTHR47786:SF2">
    <property type="entry name" value="GLYCOSYL HYDROLASE FAMILY 13 CATALYTIC DOMAIN-CONTAINING PROTEIN"/>
    <property type="match status" value="1"/>
</dbReference>
<proteinExistence type="predicted"/>
<dbReference type="InterPro" id="IPR006047">
    <property type="entry name" value="GH13_cat_dom"/>
</dbReference>
<dbReference type="Proteomes" id="UP000452141">
    <property type="component" value="Unassembled WGS sequence"/>
</dbReference>
<dbReference type="Pfam" id="PF00128">
    <property type="entry name" value="Alpha-amylase"/>
    <property type="match status" value="1"/>
</dbReference>
<organism evidence="2 3">
    <name type="scientific">Lactobacillus equicursoris</name>
    <dbReference type="NCBI Taxonomy" id="420645"/>
    <lineage>
        <taxon>Bacteria</taxon>
        <taxon>Bacillati</taxon>
        <taxon>Bacillota</taxon>
        <taxon>Bacilli</taxon>
        <taxon>Lactobacillales</taxon>
        <taxon>Lactobacillaceae</taxon>
        <taxon>Lactobacillus</taxon>
    </lineage>
</organism>
<dbReference type="GO" id="GO:0005975">
    <property type="term" value="P:carbohydrate metabolic process"/>
    <property type="evidence" value="ECO:0007669"/>
    <property type="project" value="InterPro"/>
</dbReference>
<gene>
    <name evidence="2" type="ORF">FYJ61_04135</name>
</gene>
<dbReference type="InterPro" id="IPR017853">
    <property type="entry name" value="GH"/>
</dbReference>
<evidence type="ECO:0000313" key="3">
    <source>
        <dbReference type="Proteomes" id="UP000452141"/>
    </source>
</evidence>
<dbReference type="SUPFAM" id="SSF51445">
    <property type="entry name" value="(Trans)glycosidases"/>
    <property type="match status" value="1"/>
</dbReference>
<sequence>MALDTNIDLRHQVIYSIFVRNYSKEGNFEGVRRDLDRIKALGTDIIWLLPIQPSGVKNRKGSLGSPYAISDYRAINPEFGDIDDFKRLCDDIHAKGMKVIIDCVYNHTSPDSVLAREHPDWFYHKANGDFGNKVGDWSDVIDLDYSHQELWDYQIETLCMWAKYVDGFRCDVAPMVPVAFWQKAREAVAKVRPGAIWLAESGDPGFIRFLRAKGAVGGSDAELYSAFDMTYDYDIYADLRSALTGQKDYRDYIAGLNRQEGIYPENYVKAHFLENHDVLRAHGMIDDESALRAMTAFVYFMKGATLIYNGEEKGDAHHVTLFDKDPVDWSGDIDLTPLMQKMHEIKQLPIMAEGNFEAKIVRDGVFEAVYTETTAVDADREPKKLVGIFNTTGNAVAIQTKLPEGIYHNLFDGRDVQVYSDILRVGEITIIEA</sequence>
<dbReference type="CDD" id="cd11313">
    <property type="entry name" value="AmyAc_arch_bac_AmyA"/>
    <property type="match status" value="1"/>
</dbReference>
<dbReference type="SMART" id="SM00642">
    <property type="entry name" value="Aamy"/>
    <property type="match status" value="1"/>
</dbReference>
<dbReference type="Gene3D" id="3.20.20.80">
    <property type="entry name" value="Glycosidases"/>
    <property type="match status" value="1"/>
</dbReference>
<accession>A0A844FN41</accession>
<dbReference type="RefSeq" id="WP_154486688.1">
    <property type="nucleotide sequence ID" value="NZ_VUMW01000008.1"/>
</dbReference>
<feature type="domain" description="Glycosyl hydrolase family 13 catalytic" evidence="1">
    <location>
        <begin position="12"/>
        <end position="346"/>
    </location>
</feature>
<protein>
    <submittedName>
        <fullName evidence="2">Alpha-amylase</fullName>
    </submittedName>
</protein>
<evidence type="ECO:0000259" key="1">
    <source>
        <dbReference type="SMART" id="SM00642"/>
    </source>
</evidence>
<dbReference type="EMBL" id="VUMW01000008">
    <property type="protein sequence ID" value="MST79683.1"/>
    <property type="molecule type" value="Genomic_DNA"/>
</dbReference>
<evidence type="ECO:0000313" key="2">
    <source>
        <dbReference type="EMBL" id="MST79683.1"/>
    </source>
</evidence>